<dbReference type="AlphaFoldDB" id="A0A218P4G4"/>
<gene>
    <name evidence="1" type="ORF">A3L02_09600</name>
</gene>
<dbReference type="RefSeq" id="WP_054834226.1">
    <property type="nucleotide sequence ID" value="NZ_CP014854.1"/>
</dbReference>
<dbReference type="PANTHER" id="PTHR13754">
    <property type="entry name" value="METALLO-BETA-LACTAMASE SUPERFAMILY PROTEIN"/>
    <property type="match status" value="1"/>
</dbReference>
<dbReference type="GO" id="GO:0016740">
    <property type="term" value="F:transferase activity"/>
    <property type="evidence" value="ECO:0007669"/>
    <property type="project" value="TreeGrafter"/>
</dbReference>
<dbReference type="GeneID" id="33325019"/>
<dbReference type="InterPro" id="IPR036866">
    <property type="entry name" value="RibonucZ/Hydroxyglut_hydro"/>
</dbReference>
<keyword evidence="2" id="KW-1185">Reference proteome</keyword>
<organism evidence="1 2">
    <name type="scientific">Thermococcus celer Vu 13 = JCM 8558</name>
    <dbReference type="NCBI Taxonomy" id="1293037"/>
    <lineage>
        <taxon>Archaea</taxon>
        <taxon>Methanobacteriati</taxon>
        <taxon>Methanobacteriota</taxon>
        <taxon>Thermococci</taxon>
        <taxon>Thermococcales</taxon>
        <taxon>Thermococcaceae</taxon>
        <taxon>Thermococcus</taxon>
    </lineage>
</organism>
<dbReference type="Proteomes" id="UP000197156">
    <property type="component" value="Chromosome"/>
</dbReference>
<reference evidence="1 2" key="1">
    <citation type="submission" date="2016-03" db="EMBL/GenBank/DDBJ databases">
        <title>Complete genome sequence of Thermococcus celer.</title>
        <authorList>
            <person name="Oger P.M."/>
        </authorList>
    </citation>
    <scope>NUCLEOTIDE SEQUENCE [LARGE SCALE GENOMIC DNA]</scope>
    <source>
        <strain evidence="1 2">Vu 13</strain>
    </source>
</reference>
<accession>A0A218P4G4</accession>
<dbReference type="PANTHER" id="PTHR13754:SF18">
    <property type="entry name" value="7,8-DIHYDROPTERIN-6-METHYL-4-(BETA-D-RIBOFURANOSYL)-AMINOBENZENE-5'-PHOSPHATE SYNTHASE"/>
    <property type="match status" value="1"/>
</dbReference>
<name>A0A218P4G4_THECE</name>
<protein>
    <recommendedName>
        <fullName evidence="3">MBL fold metallo-hydrolase</fullName>
    </recommendedName>
</protein>
<dbReference type="KEGG" id="tce:A3L02_09600"/>
<dbReference type="Gene3D" id="3.60.15.10">
    <property type="entry name" value="Ribonuclease Z/Hydroxyacylglutathione hydrolase-like"/>
    <property type="match status" value="1"/>
</dbReference>
<dbReference type="EMBL" id="CP014854">
    <property type="protein sequence ID" value="ASI99801.1"/>
    <property type="molecule type" value="Genomic_DNA"/>
</dbReference>
<evidence type="ECO:0000313" key="1">
    <source>
        <dbReference type="EMBL" id="ASI99801.1"/>
    </source>
</evidence>
<sequence length="85" mass="9475">MRLTVIYENHAGFKKGLLGGKPIKALIGGFHLRGTGKEVLDDVVERIDAERLYAGHCTGLDPYAYLKWRLGDRLEALHVGKTIEL</sequence>
<evidence type="ECO:0000313" key="2">
    <source>
        <dbReference type="Proteomes" id="UP000197156"/>
    </source>
</evidence>
<proteinExistence type="predicted"/>
<evidence type="ECO:0008006" key="3">
    <source>
        <dbReference type="Google" id="ProtNLM"/>
    </source>
</evidence>
<dbReference type="InterPro" id="IPR052926">
    <property type="entry name" value="Metallo-beta-lactamase_dom"/>
</dbReference>
<dbReference type="OrthoDB" id="7773at2157"/>